<dbReference type="PANTHER" id="PTHR22916:SF3">
    <property type="entry name" value="UDP-GLCNAC:BETAGAL BETA-1,3-N-ACETYLGLUCOSAMINYLTRANSFERASE-LIKE PROTEIN 1"/>
    <property type="match status" value="1"/>
</dbReference>
<organism evidence="2 3">
    <name type="scientific">Kordiimonas lacus</name>
    <dbReference type="NCBI Taxonomy" id="637679"/>
    <lineage>
        <taxon>Bacteria</taxon>
        <taxon>Pseudomonadati</taxon>
        <taxon>Pseudomonadota</taxon>
        <taxon>Alphaproteobacteria</taxon>
        <taxon>Kordiimonadales</taxon>
        <taxon>Kordiimonadaceae</taxon>
        <taxon>Kordiimonas</taxon>
    </lineage>
</organism>
<dbReference type="EMBL" id="FNAK01000006">
    <property type="protein sequence ID" value="SDE32769.1"/>
    <property type="molecule type" value="Genomic_DNA"/>
</dbReference>
<evidence type="ECO:0000313" key="3">
    <source>
        <dbReference type="Proteomes" id="UP000183685"/>
    </source>
</evidence>
<reference evidence="2 3" key="1">
    <citation type="submission" date="2016-10" db="EMBL/GenBank/DDBJ databases">
        <authorList>
            <person name="de Groot N.N."/>
        </authorList>
    </citation>
    <scope>NUCLEOTIDE SEQUENCE [LARGE SCALE GENOMIC DNA]</scope>
    <source>
        <strain evidence="2 3">CGMCC 1.9109</strain>
    </source>
</reference>
<dbReference type="STRING" id="637679.GCA_001550055_03315"/>
<accession>A0A1G7C0G7</accession>
<dbReference type="SUPFAM" id="SSF53448">
    <property type="entry name" value="Nucleotide-diphospho-sugar transferases"/>
    <property type="match status" value="1"/>
</dbReference>
<keyword evidence="3" id="KW-1185">Reference proteome</keyword>
<dbReference type="GO" id="GO:0016758">
    <property type="term" value="F:hexosyltransferase activity"/>
    <property type="evidence" value="ECO:0007669"/>
    <property type="project" value="UniProtKB-ARBA"/>
</dbReference>
<sequence>MKDLRQPMPLFSVIIPTFNHADTIIWALKSVQEQSMQDFEVIVAGDGVPDRTRDIMKRFCAEDDRIRFIDNPKDAGKGETQRHNAVLASNGVYIAYLGDDDVWHSRHLEVMRSGMEETGADFCNSLNFVVDGAKEASILTGDIGKKFCRDTLLNLKFNFVGTSTVVHKRSSYHQLPRGWEPAPKGVWMDLHMWRQWFKEANMHFASIPQVTTVHLDSPGRDDMSVEDRAEESEYWLNIVRDQPVFADLEIQALRKSAMNSGCYRPVMHHFQHLYQKAQTELRA</sequence>
<dbReference type="PANTHER" id="PTHR22916">
    <property type="entry name" value="GLYCOSYLTRANSFERASE"/>
    <property type="match status" value="1"/>
</dbReference>
<evidence type="ECO:0000313" key="2">
    <source>
        <dbReference type="EMBL" id="SDE32769.1"/>
    </source>
</evidence>
<dbReference type="InterPro" id="IPR001173">
    <property type="entry name" value="Glyco_trans_2-like"/>
</dbReference>
<gene>
    <name evidence="2" type="ORF">SAMN04488071_2607</name>
</gene>
<name>A0A1G7C0G7_9PROT</name>
<dbReference type="Pfam" id="PF00535">
    <property type="entry name" value="Glycos_transf_2"/>
    <property type="match status" value="1"/>
</dbReference>
<proteinExistence type="predicted"/>
<dbReference type="Proteomes" id="UP000183685">
    <property type="component" value="Unassembled WGS sequence"/>
</dbReference>
<feature type="domain" description="Glycosyltransferase 2-like" evidence="1">
    <location>
        <begin position="12"/>
        <end position="123"/>
    </location>
</feature>
<protein>
    <submittedName>
        <fullName evidence="2">Glycosyl transferase family 2</fullName>
    </submittedName>
</protein>
<dbReference type="CDD" id="cd00761">
    <property type="entry name" value="Glyco_tranf_GTA_type"/>
    <property type="match status" value="1"/>
</dbReference>
<dbReference type="OrthoDB" id="5291101at2"/>
<dbReference type="RefSeq" id="WP_082714662.1">
    <property type="nucleotide sequence ID" value="NZ_LRUA01000006.1"/>
</dbReference>
<dbReference type="AlphaFoldDB" id="A0A1G7C0G7"/>
<dbReference type="InterPro" id="IPR029044">
    <property type="entry name" value="Nucleotide-diphossugar_trans"/>
</dbReference>
<dbReference type="Gene3D" id="3.90.550.10">
    <property type="entry name" value="Spore Coat Polysaccharide Biosynthesis Protein SpsA, Chain A"/>
    <property type="match status" value="1"/>
</dbReference>
<evidence type="ECO:0000259" key="1">
    <source>
        <dbReference type="Pfam" id="PF00535"/>
    </source>
</evidence>
<keyword evidence="2" id="KW-0808">Transferase</keyword>